<gene>
    <name evidence="1" type="ORF">ADUPG1_003617</name>
</gene>
<feature type="non-terminal residue" evidence="1">
    <location>
        <position position="1"/>
    </location>
</feature>
<evidence type="ECO:0000313" key="2">
    <source>
        <dbReference type="Proteomes" id="UP001057375"/>
    </source>
</evidence>
<evidence type="ECO:0000313" key="1">
    <source>
        <dbReference type="EMBL" id="GKT37679.1"/>
    </source>
</evidence>
<organism evidence="1 2">
    <name type="scientific">Aduncisulcus paluster</name>
    <dbReference type="NCBI Taxonomy" id="2918883"/>
    <lineage>
        <taxon>Eukaryota</taxon>
        <taxon>Metamonada</taxon>
        <taxon>Carpediemonas-like organisms</taxon>
        <taxon>Aduncisulcus</taxon>
    </lineage>
</organism>
<dbReference type="Proteomes" id="UP001057375">
    <property type="component" value="Unassembled WGS sequence"/>
</dbReference>
<reference evidence="1" key="1">
    <citation type="submission" date="2022-03" db="EMBL/GenBank/DDBJ databases">
        <title>Draft genome sequence of Aduncisulcus paluster, a free-living microaerophilic Fornicata.</title>
        <authorList>
            <person name="Yuyama I."/>
            <person name="Kume K."/>
            <person name="Tamura T."/>
            <person name="Inagaki Y."/>
            <person name="Hashimoto T."/>
        </authorList>
    </citation>
    <scope>NUCLEOTIDE SEQUENCE</scope>
    <source>
        <strain evidence="1">NY0171</strain>
    </source>
</reference>
<accession>A0ABQ5L1I2</accession>
<comment type="caution">
    <text evidence="1">The sequence shown here is derived from an EMBL/GenBank/DDBJ whole genome shotgun (WGS) entry which is preliminary data.</text>
</comment>
<sequence length="90" mass="9756">HMRNCRDTTSLTILLPSSFRAENEGATTSGSSSSSGASSFGSKFVNCNKPCFSDVFAESNRRYEVPDFMGNTKHSSLKVTLRPIGVKSVM</sequence>
<keyword evidence="2" id="KW-1185">Reference proteome</keyword>
<protein>
    <submittedName>
        <fullName evidence="1">Uncharacterized protein</fullName>
    </submittedName>
</protein>
<proteinExistence type="predicted"/>
<dbReference type="EMBL" id="BQXS01005016">
    <property type="protein sequence ID" value="GKT37679.1"/>
    <property type="molecule type" value="Genomic_DNA"/>
</dbReference>
<name>A0ABQ5L1I2_9EUKA</name>